<proteinExistence type="predicted"/>
<name>A0A2H3JGA8_WOLCO</name>
<dbReference type="OrthoDB" id="1099063at2759"/>
<dbReference type="EMBL" id="KB467854">
    <property type="protein sequence ID" value="PCH35744.1"/>
    <property type="molecule type" value="Genomic_DNA"/>
</dbReference>
<keyword evidence="2" id="KW-1185">Reference proteome</keyword>
<evidence type="ECO:0000313" key="2">
    <source>
        <dbReference type="Proteomes" id="UP000218811"/>
    </source>
</evidence>
<evidence type="ECO:0000313" key="1">
    <source>
        <dbReference type="EMBL" id="PCH35744.1"/>
    </source>
</evidence>
<dbReference type="AlphaFoldDB" id="A0A2H3JGA8"/>
<sequence length="75" mass="9008">MFSNRRFLGYDVIFKQYEPRNQSNNSYNWSRSLVDPHSKPISEAARNWYPVVLNNLHPRTCWQELKDLDVHPEAM</sequence>
<organism evidence="1 2">
    <name type="scientific">Wolfiporia cocos (strain MD-104)</name>
    <name type="common">Brown rot fungus</name>
    <dbReference type="NCBI Taxonomy" id="742152"/>
    <lineage>
        <taxon>Eukaryota</taxon>
        <taxon>Fungi</taxon>
        <taxon>Dikarya</taxon>
        <taxon>Basidiomycota</taxon>
        <taxon>Agaricomycotina</taxon>
        <taxon>Agaricomycetes</taxon>
        <taxon>Polyporales</taxon>
        <taxon>Phaeolaceae</taxon>
        <taxon>Wolfiporia</taxon>
    </lineage>
</organism>
<reference evidence="1 2" key="1">
    <citation type="journal article" date="2012" name="Science">
        <title>The Paleozoic origin of enzymatic lignin decomposition reconstructed from 31 fungal genomes.</title>
        <authorList>
            <person name="Floudas D."/>
            <person name="Binder M."/>
            <person name="Riley R."/>
            <person name="Barry K."/>
            <person name="Blanchette R.A."/>
            <person name="Henrissat B."/>
            <person name="Martinez A.T."/>
            <person name="Otillar R."/>
            <person name="Spatafora J.W."/>
            <person name="Yadav J.S."/>
            <person name="Aerts A."/>
            <person name="Benoit I."/>
            <person name="Boyd A."/>
            <person name="Carlson A."/>
            <person name="Copeland A."/>
            <person name="Coutinho P.M."/>
            <person name="de Vries R.P."/>
            <person name="Ferreira P."/>
            <person name="Findley K."/>
            <person name="Foster B."/>
            <person name="Gaskell J."/>
            <person name="Glotzer D."/>
            <person name="Gorecki P."/>
            <person name="Heitman J."/>
            <person name="Hesse C."/>
            <person name="Hori C."/>
            <person name="Igarashi K."/>
            <person name="Jurgens J.A."/>
            <person name="Kallen N."/>
            <person name="Kersten P."/>
            <person name="Kohler A."/>
            <person name="Kuees U."/>
            <person name="Kumar T.K.A."/>
            <person name="Kuo A."/>
            <person name="LaButti K."/>
            <person name="Larrondo L.F."/>
            <person name="Lindquist E."/>
            <person name="Ling A."/>
            <person name="Lombard V."/>
            <person name="Lucas S."/>
            <person name="Lundell T."/>
            <person name="Martin R."/>
            <person name="McLaughlin D.J."/>
            <person name="Morgenstern I."/>
            <person name="Morin E."/>
            <person name="Murat C."/>
            <person name="Nagy L.G."/>
            <person name="Nolan M."/>
            <person name="Ohm R.A."/>
            <person name="Patyshakuliyeva A."/>
            <person name="Rokas A."/>
            <person name="Ruiz-Duenas F.J."/>
            <person name="Sabat G."/>
            <person name="Salamov A."/>
            <person name="Samejima M."/>
            <person name="Schmutz J."/>
            <person name="Slot J.C."/>
            <person name="St John F."/>
            <person name="Stenlid J."/>
            <person name="Sun H."/>
            <person name="Sun S."/>
            <person name="Syed K."/>
            <person name="Tsang A."/>
            <person name="Wiebenga A."/>
            <person name="Young D."/>
            <person name="Pisabarro A."/>
            <person name="Eastwood D.C."/>
            <person name="Martin F."/>
            <person name="Cullen D."/>
            <person name="Grigoriev I.V."/>
            <person name="Hibbett D.S."/>
        </authorList>
    </citation>
    <scope>NUCLEOTIDE SEQUENCE [LARGE SCALE GENOMIC DNA]</scope>
    <source>
        <strain evidence="1 2">MD-104</strain>
    </source>
</reference>
<gene>
    <name evidence="1" type="ORF">WOLCODRAFT_156441</name>
</gene>
<protein>
    <submittedName>
        <fullName evidence="1">Uncharacterized protein</fullName>
    </submittedName>
</protein>
<dbReference type="Proteomes" id="UP000218811">
    <property type="component" value="Unassembled WGS sequence"/>
</dbReference>
<accession>A0A2H3JGA8</accession>